<keyword evidence="8" id="KW-0843">Virulence</keyword>
<dbReference type="InterPro" id="IPR005467">
    <property type="entry name" value="His_kinase_dom"/>
</dbReference>
<evidence type="ECO:0000256" key="4">
    <source>
        <dbReference type="ARBA" id="ARBA00022679"/>
    </source>
</evidence>
<organism evidence="13 14">
    <name type="scientific">Hydrocarboniphaga effusa AP103</name>
    <dbReference type="NCBI Taxonomy" id="1172194"/>
    <lineage>
        <taxon>Bacteria</taxon>
        <taxon>Pseudomonadati</taxon>
        <taxon>Pseudomonadota</taxon>
        <taxon>Gammaproteobacteria</taxon>
        <taxon>Nevskiales</taxon>
        <taxon>Nevskiaceae</taxon>
        <taxon>Hydrocarboniphaga</taxon>
    </lineage>
</organism>
<comment type="caution">
    <text evidence="13">The sequence shown here is derived from an EMBL/GenBank/DDBJ whole genome shotgun (WGS) entry which is preliminary data.</text>
</comment>
<dbReference type="PANTHER" id="PTHR41523:SF8">
    <property type="entry name" value="ETHYLENE RESPONSE SENSOR PROTEIN"/>
    <property type="match status" value="1"/>
</dbReference>
<dbReference type="SMART" id="SM00387">
    <property type="entry name" value="HATPase_c"/>
    <property type="match status" value="1"/>
</dbReference>
<dbReference type="AlphaFoldDB" id="I8TCP1"/>
<dbReference type="Pfam" id="PF07568">
    <property type="entry name" value="HisKA_2"/>
    <property type="match status" value="1"/>
</dbReference>
<keyword evidence="5" id="KW-0547">Nucleotide-binding</keyword>
<evidence type="ECO:0000259" key="10">
    <source>
        <dbReference type="PROSITE" id="PS50109"/>
    </source>
</evidence>
<dbReference type="PROSITE" id="PS50112">
    <property type="entry name" value="PAS"/>
    <property type="match status" value="3"/>
</dbReference>
<evidence type="ECO:0000256" key="5">
    <source>
        <dbReference type="ARBA" id="ARBA00022741"/>
    </source>
</evidence>
<dbReference type="SUPFAM" id="SSF55785">
    <property type="entry name" value="PYP-like sensor domain (PAS domain)"/>
    <property type="match status" value="3"/>
</dbReference>
<feature type="domain" description="PAS" evidence="11">
    <location>
        <begin position="326"/>
        <end position="363"/>
    </location>
</feature>
<keyword evidence="7" id="KW-0067">ATP-binding</keyword>
<dbReference type="PATRIC" id="fig|1172194.4.peg.1803"/>
<dbReference type="STRING" id="1172194.WQQ_18620"/>
<evidence type="ECO:0000256" key="6">
    <source>
        <dbReference type="ARBA" id="ARBA00022777"/>
    </source>
</evidence>
<evidence type="ECO:0000313" key="13">
    <source>
        <dbReference type="EMBL" id="EIT71725.1"/>
    </source>
</evidence>
<dbReference type="Pfam" id="PF00989">
    <property type="entry name" value="PAS"/>
    <property type="match status" value="1"/>
</dbReference>
<feature type="domain" description="PAC" evidence="12">
    <location>
        <begin position="664"/>
        <end position="716"/>
    </location>
</feature>
<dbReference type="InterPro" id="IPR036890">
    <property type="entry name" value="HATPase_C_sf"/>
</dbReference>
<feature type="domain" description="PAS" evidence="11">
    <location>
        <begin position="452"/>
        <end position="522"/>
    </location>
</feature>
<dbReference type="InterPro" id="IPR035965">
    <property type="entry name" value="PAS-like_dom_sf"/>
</dbReference>
<dbReference type="Pfam" id="PF02518">
    <property type="entry name" value="HATPase_c"/>
    <property type="match status" value="1"/>
</dbReference>
<proteinExistence type="predicted"/>
<dbReference type="InterPro" id="IPR000700">
    <property type="entry name" value="PAS-assoc_C"/>
</dbReference>
<dbReference type="PANTHER" id="PTHR41523">
    <property type="entry name" value="TWO-COMPONENT SYSTEM SENSOR PROTEIN"/>
    <property type="match status" value="1"/>
</dbReference>
<dbReference type="GO" id="GO:0005524">
    <property type="term" value="F:ATP binding"/>
    <property type="evidence" value="ECO:0007669"/>
    <property type="project" value="UniProtKB-KW"/>
</dbReference>
<comment type="catalytic activity">
    <reaction evidence="1">
        <text>ATP + protein L-histidine = ADP + protein N-phospho-L-histidine.</text>
        <dbReference type="EC" id="2.7.13.3"/>
    </reaction>
</comment>
<keyword evidence="4" id="KW-0808">Transferase</keyword>
<evidence type="ECO:0000256" key="9">
    <source>
        <dbReference type="SAM" id="MobiDB-lite"/>
    </source>
</evidence>
<dbReference type="InterPro" id="IPR003594">
    <property type="entry name" value="HATPase_dom"/>
</dbReference>
<dbReference type="SMART" id="SM00091">
    <property type="entry name" value="PAS"/>
    <property type="match status" value="3"/>
</dbReference>
<dbReference type="CDD" id="cd00130">
    <property type="entry name" value="PAS"/>
    <property type="match status" value="3"/>
</dbReference>
<dbReference type="SMART" id="SM00086">
    <property type="entry name" value="PAC"/>
    <property type="match status" value="3"/>
</dbReference>
<accession>I8TCP1</accession>
<dbReference type="PROSITE" id="PS50113">
    <property type="entry name" value="PAC"/>
    <property type="match status" value="3"/>
</dbReference>
<keyword evidence="14" id="KW-1185">Reference proteome</keyword>
<dbReference type="Gene3D" id="3.30.450.20">
    <property type="entry name" value="PAS domain"/>
    <property type="match status" value="3"/>
</dbReference>
<dbReference type="InterPro" id="IPR013767">
    <property type="entry name" value="PAS_fold"/>
</dbReference>
<dbReference type="InterPro" id="IPR011495">
    <property type="entry name" value="Sig_transdc_His_kin_sub2_dim/P"/>
</dbReference>
<feature type="domain" description="Histidine kinase" evidence="10">
    <location>
        <begin position="727"/>
        <end position="920"/>
    </location>
</feature>
<gene>
    <name evidence="13" type="ORF">WQQ_18620</name>
</gene>
<protein>
    <recommendedName>
        <fullName evidence="2">histidine kinase</fullName>
        <ecNumber evidence="2">2.7.13.3</ecNumber>
    </recommendedName>
</protein>
<evidence type="ECO:0000259" key="12">
    <source>
        <dbReference type="PROSITE" id="PS50113"/>
    </source>
</evidence>
<dbReference type="EC" id="2.7.13.3" evidence="2"/>
<dbReference type="InterPro" id="IPR000014">
    <property type="entry name" value="PAS"/>
</dbReference>
<feature type="region of interest" description="Disordered" evidence="9">
    <location>
        <begin position="915"/>
        <end position="945"/>
    </location>
</feature>
<keyword evidence="6" id="KW-0418">Kinase</keyword>
<feature type="domain" description="PAS" evidence="11">
    <location>
        <begin position="575"/>
        <end position="629"/>
    </location>
</feature>
<keyword evidence="3" id="KW-0597">Phosphoprotein</keyword>
<evidence type="ECO:0000259" key="11">
    <source>
        <dbReference type="PROSITE" id="PS50112"/>
    </source>
</evidence>
<sequence length="945" mass="104271">MNTADFRKPERSAKSDAWPRWVAAGLLALALSTAASWTLLQQYSSRALSHGLDRSLADAVDRVVASVEARGALAATIADRPEMHLLLRELADRPDDPALRARLRNELRRFSAHGFGAIELLAADGRPLAAIGELDRQPRPSLPVLSPYDMALRWTPESIVLRFRQRIGDERGPLAELVADQPLSRLRAVAENEPWLQLCRPVDGDLECLPDRDGHTLQRIPSSQLPAQLRRQLASERALPEGDPALVSGHVAYEPIAELGLVAALDIDRVARYAPLRNAFQVSVLGLILMMGGGGWLLRRQLEPLSSRLLAAQAYATDKAAELRSCEALLRVIYEEAPHGIALLDTDRRIVMANARAAQLFGYPSLVGMHAEQLRPVEERMQRARLLDRAFGLHEPDQRPATYSVNGLCRDGRVIPLDVVPSPIELDGRRMIMMMVSDVTERRRAELSLRESEQRFRNTMEHAPIGMALIALSGHWLEVNAAVCSMTGYSAQELRRLRFQDITHRDDLVADLDQLSQLVEGRISSYQLEKRYIHRQGHVIWALLAVSLVRDADGKPLHFIEQIKDADERLRLRSALAMQSAIVDSAHASIIGVDANGLIVSFNKAAQRLLGYREEEVVGRMRAEALHDEQEMMAHAASLTERFGRRVDSGFDALTAYLRVHDADHREWLYVRKDGARVPVLLSSTALYDDNGRITGFLGIASDISQQKRNESELKAALEEKETLLREVYHRVKNNLQVVGSLFSLQLRSLPPGPAHAALADAADRVRTMALLHEKLYRSPTLSAIDLDDYFGDLLHRIAVSSGAAERGIDVQSHCVRLQIGLDTAVPLGLIANELVGNALKHAFPNARSGRVRLRVEIDGDSIVLTVDDDGVGLPADGRHLSSASLGLVLVRSLSSQLDADFTLESGAGTRARLRLSRSRGSIAPETDFGASHRKKGPASGAGEQ</sequence>
<evidence type="ECO:0000256" key="7">
    <source>
        <dbReference type="ARBA" id="ARBA00022840"/>
    </source>
</evidence>
<dbReference type="NCBIfam" id="TIGR00229">
    <property type="entry name" value="sensory_box"/>
    <property type="match status" value="3"/>
</dbReference>
<evidence type="ECO:0000256" key="8">
    <source>
        <dbReference type="ARBA" id="ARBA00023026"/>
    </source>
</evidence>
<dbReference type="Proteomes" id="UP000003704">
    <property type="component" value="Unassembled WGS sequence"/>
</dbReference>
<evidence type="ECO:0000256" key="1">
    <source>
        <dbReference type="ARBA" id="ARBA00000085"/>
    </source>
</evidence>
<dbReference type="InterPro" id="IPR001610">
    <property type="entry name" value="PAC"/>
</dbReference>
<dbReference type="Pfam" id="PF08447">
    <property type="entry name" value="PAS_3"/>
    <property type="match status" value="1"/>
</dbReference>
<dbReference type="Gene3D" id="3.30.565.10">
    <property type="entry name" value="Histidine kinase-like ATPase, C-terminal domain"/>
    <property type="match status" value="1"/>
</dbReference>
<dbReference type="GO" id="GO:0004673">
    <property type="term" value="F:protein histidine kinase activity"/>
    <property type="evidence" value="ECO:0007669"/>
    <property type="project" value="UniProtKB-EC"/>
</dbReference>
<dbReference type="GO" id="GO:0006355">
    <property type="term" value="P:regulation of DNA-templated transcription"/>
    <property type="evidence" value="ECO:0007669"/>
    <property type="project" value="InterPro"/>
</dbReference>
<evidence type="ECO:0000256" key="3">
    <source>
        <dbReference type="ARBA" id="ARBA00022553"/>
    </source>
</evidence>
<reference evidence="13 14" key="1">
    <citation type="journal article" date="2012" name="J. Bacteriol.">
        <title>Genome Sequence of n-Alkane-Degrading Hydrocarboniphaga effusa Strain AP103T (ATCC BAA-332T).</title>
        <authorList>
            <person name="Chang H.K."/>
            <person name="Zylstra G.J."/>
            <person name="Chae J.C."/>
        </authorList>
    </citation>
    <scope>NUCLEOTIDE SEQUENCE [LARGE SCALE GENOMIC DNA]</scope>
    <source>
        <strain evidence="13 14">AP103</strain>
    </source>
</reference>
<evidence type="ECO:0000256" key="2">
    <source>
        <dbReference type="ARBA" id="ARBA00012438"/>
    </source>
</evidence>
<dbReference type="Pfam" id="PF13188">
    <property type="entry name" value="PAS_8"/>
    <property type="match status" value="1"/>
</dbReference>
<dbReference type="InterPro" id="IPR013655">
    <property type="entry name" value="PAS_fold_3"/>
</dbReference>
<name>I8TCP1_9GAMM</name>
<dbReference type="PROSITE" id="PS50109">
    <property type="entry name" value="HIS_KIN"/>
    <property type="match status" value="1"/>
</dbReference>
<feature type="domain" description="PAC" evidence="12">
    <location>
        <begin position="526"/>
        <end position="578"/>
    </location>
</feature>
<dbReference type="EMBL" id="AKGD01000001">
    <property type="protein sequence ID" value="EIT71725.1"/>
    <property type="molecule type" value="Genomic_DNA"/>
</dbReference>
<dbReference type="RefSeq" id="WP_007184811.1">
    <property type="nucleotide sequence ID" value="NZ_AKGD01000001.1"/>
</dbReference>
<evidence type="ECO:0000313" key="14">
    <source>
        <dbReference type="Proteomes" id="UP000003704"/>
    </source>
</evidence>
<feature type="domain" description="PAC" evidence="12">
    <location>
        <begin position="399"/>
        <end position="451"/>
    </location>
</feature>
<dbReference type="SUPFAM" id="SSF55874">
    <property type="entry name" value="ATPase domain of HSP90 chaperone/DNA topoisomerase II/histidine kinase"/>
    <property type="match status" value="1"/>
</dbReference>